<dbReference type="EMBL" id="BNED01000005">
    <property type="protein sequence ID" value="GHI77774.1"/>
    <property type="molecule type" value="Genomic_DNA"/>
</dbReference>
<keyword evidence="2" id="KW-0732">Signal</keyword>
<sequence>MRALRAVAVAVLSAAALAGCGPAGAGGDGDAAPKGSTAPGTSASAGAGAPADPGTGATTSPTAAPVTSPVTSPSAGTGGSTSPTAGRVPAPGETLVRVTRTGGFAGRTHTLVVKGDGSWTQLDGEARPKGTGKLSEAGLTGLRTALREADFARLPRIATGGPTIYDGYSYVFVHDGHEVSRDQGSLPASLTKVLDALPPFTGGQDAP</sequence>
<accession>A0ABQ3TBJ7</accession>
<dbReference type="RefSeq" id="WP_202199742.1">
    <property type="nucleotide sequence ID" value="NZ_BAAATO010000013.1"/>
</dbReference>
<reference evidence="4" key="1">
    <citation type="submission" date="2023-07" db="EMBL/GenBank/DDBJ databases">
        <title>Whole genome shotgun sequence of Streptomyces spororaveus NBRC 15456.</title>
        <authorList>
            <person name="Komaki H."/>
            <person name="Tamura T."/>
        </authorList>
    </citation>
    <scope>NUCLEOTIDE SEQUENCE [LARGE SCALE GENOMIC DNA]</scope>
    <source>
        <strain evidence="4">NBRC 15456</strain>
    </source>
</reference>
<keyword evidence="4" id="KW-1185">Reference proteome</keyword>
<evidence type="ECO:0008006" key="5">
    <source>
        <dbReference type="Google" id="ProtNLM"/>
    </source>
</evidence>
<gene>
    <name evidence="3" type="ORF">Sspor_33350</name>
</gene>
<dbReference type="Proteomes" id="UP000608522">
    <property type="component" value="Unassembled WGS sequence"/>
</dbReference>
<evidence type="ECO:0000313" key="4">
    <source>
        <dbReference type="Proteomes" id="UP000608522"/>
    </source>
</evidence>
<proteinExistence type="predicted"/>
<feature type="signal peptide" evidence="2">
    <location>
        <begin position="1"/>
        <end position="25"/>
    </location>
</feature>
<name>A0ABQ3TBJ7_9ACTN</name>
<protein>
    <recommendedName>
        <fullName evidence="5">Lipoprotein</fullName>
    </recommendedName>
</protein>
<dbReference type="PROSITE" id="PS51257">
    <property type="entry name" value="PROKAR_LIPOPROTEIN"/>
    <property type="match status" value="1"/>
</dbReference>
<evidence type="ECO:0000313" key="3">
    <source>
        <dbReference type="EMBL" id="GHI77774.1"/>
    </source>
</evidence>
<feature type="region of interest" description="Disordered" evidence="1">
    <location>
        <begin position="20"/>
        <end position="92"/>
    </location>
</feature>
<evidence type="ECO:0000256" key="1">
    <source>
        <dbReference type="SAM" id="MobiDB-lite"/>
    </source>
</evidence>
<evidence type="ECO:0000256" key="2">
    <source>
        <dbReference type="SAM" id="SignalP"/>
    </source>
</evidence>
<feature type="chain" id="PRO_5045787310" description="Lipoprotein" evidence="2">
    <location>
        <begin position="26"/>
        <end position="207"/>
    </location>
</feature>
<feature type="compositionally biased region" description="Low complexity" evidence="1">
    <location>
        <begin position="30"/>
        <end position="86"/>
    </location>
</feature>
<organism evidence="3 4">
    <name type="scientific">Streptomyces spororaveus</name>
    <dbReference type="NCBI Taxonomy" id="284039"/>
    <lineage>
        <taxon>Bacteria</taxon>
        <taxon>Bacillati</taxon>
        <taxon>Actinomycetota</taxon>
        <taxon>Actinomycetes</taxon>
        <taxon>Kitasatosporales</taxon>
        <taxon>Streptomycetaceae</taxon>
        <taxon>Streptomyces</taxon>
    </lineage>
</organism>
<comment type="caution">
    <text evidence="3">The sequence shown here is derived from an EMBL/GenBank/DDBJ whole genome shotgun (WGS) entry which is preliminary data.</text>
</comment>